<evidence type="ECO:0000313" key="3">
    <source>
        <dbReference type="Proteomes" id="UP000507470"/>
    </source>
</evidence>
<evidence type="ECO:0000256" key="1">
    <source>
        <dbReference type="SAM" id="MobiDB-lite"/>
    </source>
</evidence>
<keyword evidence="3" id="KW-1185">Reference proteome</keyword>
<sequence>MIIQQQKNMNRRYRTPTRSATSGGIPPDSENVRITTCNIEGVRSNTSFLQLLTQESHIVCLQEHFLWECQASILYSILPDHNNLTRCHDSNEPLIGFKLPRGRSGVAIVWQKHWNSQIQKLPDGNERVIAILIWSNVDVCLINVYMPTMDKDFSYEYGECLDIIHNIATKYQNTHAVI</sequence>
<name>A0A6J8E4B1_MYTCO</name>
<reference evidence="2 3" key="1">
    <citation type="submission" date="2020-06" db="EMBL/GenBank/DDBJ databases">
        <authorList>
            <person name="Li R."/>
            <person name="Bekaert M."/>
        </authorList>
    </citation>
    <scope>NUCLEOTIDE SEQUENCE [LARGE SCALE GENOMIC DNA]</scope>
    <source>
        <strain evidence="3">wild</strain>
    </source>
</reference>
<proteinExistence type="predicted"/>
<evidence type="ECO:0008006" key="4">
    <source>
        <dbReference type="Google" id="ProtNLM"/>
    </source>
</evidence>
<protein>
    <recommendedName>
        <fullName evidence="4">Endonuclease/exonuclease/phosphatase domain-containing protein</fullName>
    </recommendedName>
</protein>
<feature type="region of interest" description="Disordered" evidence="1">
    <location>
        <begin position="1"/>
        <end position="28"/>
    </location>
</feature>
<dbReference type="AlphaFoldDB" id="A0A6J8E4B1"/>
<dbReference type="OrthoDB" id="10384174at2759"/>
<gene>
    <name evidence="2" type="ORF">MCOR_48351</name>
</gene>
<accession>A0A6J8E4B1</accession>
<dbReference type="Proteomes" id="UP000507470">
    <property type="component" value="Unassembled WGS sequence"/>
</dbReference>
<dbReference type="EMBL" id="CACVKT020008464">
    <property type="protein sequence ID" value="CAC5415669.1"/>
    <property type="molecule type" value="Genomic_DNA"/>
</dbReference>
<dbReference type="SUPFAM" id="SSF56219">
    <property type="entry name" value="DNase I-like"/>
    <property type="match status" value="1"/>
</dbReference>
<dbReference type="Gene3D" id="3.60.10.10">
    <property type="entry name" value="Endonuclease/exonuclease/phosphatase"/>
    <property type="match status" value="1"/>
</dbReference>
<organism evidence="2 3">
    <name type="scientific">Mytilus coruscus</name>
    <name type="common">Sea mussel</name>
    <dbReference type="NCBI Taxonomy" id="42192"/>
    <lineage>
        <taxon>Eukaryota</taxon>
        <taxon>Metazoa</taxon>
        <taxon>Spiralia</taxon>
        <taxon>Lophotrochozoa</taxon>
        <taxon>Mollusca</taxon>
        <taxon>Bivalvia</taxon>
        <taxon>Autobranchia</taxon>
        <taxon>Pteriomorphia</taxon>
        <taxon>Mytilida</taxon>
        <taxon>Mytiloidea</taxon>
        <taxon>Mytilidae</taxon>
        <taxon>Mytilinae</taxon>
        <taxon>Mytilus</taxon>
    </lineage>
</organism>
<evidence type="ECO:0000313" key="2">
    <source>
        <dbReference type="EMBL" id="CAC5415669.1"/>
    </source>
</evidence>
<dbReference type="InterPro" id="IPR036691">
    <property type="entry name" value="Endo/exonu/phosph_ase_sf"/>
</dbReference>